<dbReference type="AlphaFoldDB" id="E2SAY8"/>
<proteinExistence type="predicted"/>
<reference evidence="1" key="1">
    <citation type="submission" date="2010-08" db="EMBL/GenBank/DDBJ databases">
        <authorList>
            <person name="Muzny D."/>
            <person name="Qin X."/>
            <person name="Buhay C."/>
            <person name="Dugan-Rocha S."/>
            <person name="Ding Y."/>
            <person name="Chen G."/>
            <person name="Hawes A."/>
            <person name="Holder M."/>
            <person name="Jhangiani S."/>
            <person name="Johnson A."/>
            <person name="Khan Z."/>
            <person name="Li Z."/>
            <person name="Liu W."/>
            <person name="Liu X."/>
            <person name="Perez L."/>
            <person name="Shen H."/>
            <person name="Wang Q."/>
            <person name="Watt J."/>
            <person name="Xi L."/>
            <person name="Xin Y."/>
            <person name="Zhou J."/>
            <person name="Deng J."/>
            <person name="Jiang H."/>
            <person name="Liu Y."/>
            <person name="Qu J."/>
            <person name="Song X.-Z."/>
            <person name="Zhang L."/>
            <person name="Villasana D."/>
            <person name="Johnson A."/>
            <person name="Liu J."/>
            <person name="Liyanage D."/>
            <person name="Lorensuhewa L."/>
            <person name="Robinson T."/>
            <person name="Song A."/>
            <person name="Song B.-B."/>
            <person name="Dinh H."/>
            <person name="Thornton R."/>
            <person name="Coyle M."/>
            <person name="Francisco L."/>
            <person name="Jackson L."/>
            <person name="Javaid M."/>
            <person name="Korchina V."/>
            <person name="Kovar C."/>
            <person name="Mata R."/>
            <person name="Mathew T."/>
            <person name="Ngo R."/>
            <person name="Nguyen L."/>
            <person name="Nguyen N."/>
            <person name="Okwuonu G."/>
            <person name="Ongeri F."/>
            <person name="Pham C."/>
            <person name="Simmons D."/>
            <person name="Wilczek-Boney K."/>
            <person name="Hale W."/>
            <person name="Jakkamsetti A."/>
            <person name="Pham P."/>
            <person name="Ruth R."/>
            <person name="San Lucas F."/>
            <person name="Warren J."/>
            <person name="Zhang J."/>
            <person name="Zhao Z."/>
            <person name="Zhou C."/>
            <person name="Zhu D."/>
            <person name="Lee S."/>
            <person name="Bess C."/>
            <person name="Blankenburg K."/>
            <person name="Forbes L."/>
            <person name="Fu Q."/>
            <person name="Gubbala S."/>
            <person name="Hirani K."/>
            <person name="Jayaseelan J.C."/>
            <person name="Lara F."/>
            <person name="Munidasa M."/>
            <person name="Palculict T."/>
            <person name="Patil S."/>
            <person name="Pu L.-L."/>
            <person name="Saada N."/>
            <person name="Tang L."/>
            <person name="Weissenberger G."/>
            <person name="Zhu Y."/>
            <person name="Hemphill L."/>
            <person name="Shang Y."/>
            <person name="Youmans B."/>
            <person name="Ayvaz T."/>
            <person name="Ross M."/>
            <person name="Santibanez J."/>
            <person name="Aqrawi P."/>
            <person name="Gross S."/>
            <person name="Joshi V."/>
            <person name="Fowler G."/>
            <person name="Nazareth L."/>
            <person name="Reid J."/>
            <person name="Worley K."/>
            <person name="Petrosino J."/>
            <person name="Highlander S."/>
            <person name="Gibbs R."/>
        </authorList>
    </citation>
    <scope>NUCLEOTIDE SEQUENCE [LARGE SCALE GENOMIC DNA]</scope>
    <source>
        <strain evidence="1">DSM 15272</strain>
    </source>
</reference>
<dbReference type="Proteomes" id="UP000003111">
    <property type="component" value="Unassembled WGS sequence"/>
</dbReference>
<dbReference type="eggNOG" id="COG1399">
    <property type="taxonomic scope" value="Bacteria"/>
</dbReference>
<protein>
    <submittedName>
        <fullName evidence="1">ACR, COG1399</fullName>
    </submittedName>
</protein>
<dbReference type="Pfam" id="PF02620">
    <property type="entry name" value="YceD"/>
    <property type="match status" value="1"/>
</dbReference>
<dbReference type="STRING" id="585531.HMPREF0063_11197"/>
<keyword evidence="2" id="KW-1185">Reference proteome</keyword>
<accession>E2SAY8</accession>
<gene>
    <name evidence="1" type="ORF">HMPREF0063_11197</name>
</gene>
<dbReference type="InterPro" id="IPR003772">
    <property type="entry name" value="YceD"/>
</dbReference>
<organism evidence="1 2">
    <name type="scientific">Aeromicrobium marinum DSM 15272</name>
    <dbReference type="NCBI Taxonomy" id="585531"/>
    <lineage>
        <taxon>Bacteria</taxon>
        <taxon>Bacillati</taxon>
        <taxon>Actinomycetota</taxon>
        <taxon>Actinomycetes</taxon>
        <taxon>Propionibacteriales</taxon>
        <taxon>Nocardioidaceae</taxon>
        <taxon>Aeromicrobium</taxon>
    </lineage>
</organism>
<sequence length="177" mass="19351">MQSGPLVVDTYELGRRPGNERTYHLSVEAPVRLGYDVYGVAEGSELDIELRLEAVMDGVLATGTASARATGECVRCLDDVEEDLDVDFQELYLYDRPSSQEEADDVVALEGDLLDLEPVLTDAVVFALPLHPLCGPECPGLCPDCGARLADDPDHTHGEPIDPRWTALTRLTEQPEE</sequence>
<dbReference type="HOGENOM" id="CLU_100236_0_0_11"/>
<dbReference type="PANTHER" id="PTHR34374:SF1">
    <property type="entry name" value="LARGE RIBOSOMAL RNA SUBUNIT ACCUMULATION PROTEIN YCED HOMOLOG 1, CHLOROPLASTIC"/>
    <property type="match status" value="1"/>
</dbReference>
<dbReference type="EMBL" id="ACLF03000004">
    <property type="protein sequence ID" value="EFQ83534.1"/>
    <property type="molecule type" value="Genomic_DNA"/>
</dbReference>
<name>E2SAY8_9ACTN</name>
<evidence type="ECO:0000313" key="1">
    <source>
        <dbReference type="EMBL" id="EFQ83534.1"/>
    </source>
</evidence>
<evidence type="ECO:0000313" key="2">
    <source>
        <dbReference type="Proteomes" id="UP000003111"/>
    </source>
</evidence>
<comment type="caution">
    <text evidence="1">The sequence shown here is derived from an EMBL/GenBank/DDBJ whole genome shotgun (WGS) entry which is preliminary data.</text>
</comment>
<dbReference type="PANTHER" id="PTHR34374">
    <property type="entry name" value="LARGE RIBOSOMAL RNA SUBUNIT ACCUMULATION PROTEIN YCED HOMOLOG 1, CHLOROPLASTIC"/>
    <property type="match status" value="1"/>
</dbReference>